<accession>A0A5C5WXW0</accession>
<name>A0A5C5WXW0_9PLAN</name>
<sequence length="58" mass="6637">MGLNKKQKKQIDVAKKKIQNLQQLLAAAKAQPDDPEDVPRLKEEIEKQKQLIAEIEKS</sequence>
<keyword evidence="3" id="KW-1185">Reference proteome</keyword>
<protein>
    <submittedName>
        <fullName evidence="2">Uncharacterized protein</fullName>
    </submittedName>
</protein>
<evidence type="ECO:0000256" key="1">
    <source>
        <dbReference type="SAM" id="Coils"/>
    </source>
</evidence>
<dbReference type="AlphaFoldDB" id="A0A5C5WXW0"/>
<feature type="coiled-coil region" evidence="1">
    <location>
        <begin position="4"/>
        <end position="58"/>
    </location>
</feature>
<dbReference type="Proteomes" id="UP000317243">
    <property type="component" value="Unassembled WGS sequence"/>
</dbReference>
<dbReference type="EMBL" id="SIHI01000004">
    <property type="protein sequence ID" value="TWT55438.1"/>
    <property type="molecule type" value="Genomic_DNA"/>
</dbReference>
<evidence type="ECO:0000313" key="3">
    <source>
        <dbReference type="Proteomes" id="UP000317243"/>
    </source>
</evidence>
<reference evidence="2 3" key="1">
    <citation type="submission" date="2019-02" db="EMBL/GenBank/DDBJ databases">
        <title>Deep-cultivation of Planctomycetes and their phenomic and genomic characterization uncovers novel biology.</title>
        <authorList>
            <person name="Wiegand S."/>
            <person name="Jogler M."/>
            <person name="Boedeker C."/>
            <person name="Pinto D."/>
            <person name="Vollmers J."/>
            <person name="Rivas-Marin E."/>
            <person name="Kohn T."/>
            <person name="Peeters S.H."/>
            <person name="Heuer A."/>
            <person name="Rast P."/>
            <person name="Oberbeckmann S."/>
            <person name="Bunk B."/>
            <person name="Jeske O."/>
            <person name="Meyerdierks A."/>
            <person name="Storesund J.E."/>
            <person name="Kallscheuer N."/>
            <person name="Luecker S."/>
            <person name="Lage O.M."/>
            <person name="Pohl T."/>
            <person name="Merkel B.J."/>
            <person name="Hornburger P."/>
            <person name="Mueller R.-W."/>
            <person name="Bruemmer F."/>
            <person name="Labrenz M."/>
            <person name="Spormann A.M."/>
            <person name="Op Den Camp H."/>
            <person name="Overmann J."/>
            <person name="Amann R."/>
            <person name="Jetten M.S.M."/>
            <person name="Mascher T."/>
            <person name="Medema M.H."/>
            <person name="Devos D.P."/>
            <person name="Kaster A.-K."/>
            <person name="Ovreas L."/>
            <person name="Rohde M."/>
            <person name="Galperin M.Y."/>
            <person name="Jogler C."/>
        </authorList>
    </citation>
    <scope>NUCLEOTIDE SEQUENCE [LARGE SCALE GENOMIC DNA]</scope>
    <source>
        <strain evidence="2 3">KOR42</strain>
    </source>
</reference>
<evidence type="ECO:0000313" key="2">
    <source>
        <dbReference type="EMBL" id="TWT55438.1"/>
    </source>
</evidence>
<gene>
    <name evidence="2" type="ORF">KOR42_28240</name>
</gene>
<organism evidence="2 3">
    <name type="scientific">Thalassoglobus neptunius</name>
    <dbReference type="NCBI Taxonomy" id="1938619"/>
    <lineage>
        <taxon>Bacteria</taxon>
        <taxon>Pseudomonadati</taxon>
        <taxon>Planctomycetota</taxon>
        <taxon>Planctomycetia</taxon>
        <taxon>Planctomycetales</taxon>
        <taxon>Planctomycetaceae</taxon>
        <taxon>Thalassoglobus</taxon>
    </lineage>
</organism>
<comment type="caution">
    <text evidence="2">The sequence shown here is derived from an EMBL/GenBank/DDBJ whole genome shotgun (WGS) entry which is preliminary data.</text>
</comment>
<dbReference type="RefSeq" id="WP_197441158.1">
    <property type="nucleotide sequence ID" value="NZ_SIHI01000004.1"/>
</dbReference>
<keyword evidence="1" id="KW-0175">Coiled coil</keyword>
<proteinExistence type="predicted"/>